<proteinExistence type="inferred from homology"/>
<dbReference type="GO" id="GO:0003700">
    <property type="term" value="F:DNA-binding transcription factor activity"/>
    <property type="evidence" value="ECO:0007669"/>
    <property type="project" value="InterPro"/>
</dbReference>
<protein>
    <recommendedName>
        <fullName evidence="2">Transcriptional regulator MntR</fullName>
    </recommendedName>
</protein>
<evidence type="ECO:0000256" key="2">
    <source>
        <dbReference type="ARBA" id="ARBA00022386"/>
    </source>
</evidence>
<comment type="function">
    <text evidence="6">In the presence of manganese, represses expression of mntH and mntS. Up-regulates expression of mntP.</text>
</comment>
<dbReference type="InterPro" id="IPR022689">
    <property type="entry name" value="Iron_dep_repressor"/>
</dbReference>
<dbReference type="PANTHER" id="PTHR33238">
    <property type="entry name" value="IRON (METAL) DEPENDENT REPRESSOR, DTXR FAMILY"/>
    <property type="match status" value="1"/>
</dbReference>
<dbReference type="SUPFAM" id="SSF46785">
    <property type="entry name" value="Winged helix' DNA-binding domain"/>
    <property type="match status" value="1"/>
</dbReference>
<dbReference type="SUPFAM" id="SSF47979">
    <property type="entry name" value="Iron-dependent repressor protein, dimerization domain"/>
    <property type="match status" value="1"/>
</dbReference>
<dbReference type="EMBL" id="FUXC01000006">
    <property type="protein sequence ID" value="SJZ80015.1"/>
    <property type="molecule type" value="Genomic_DNA"/>
</dbReference>
<reference evidence="8 9" key="1">
    <citation type="submission" date="2017-02" db="EMBL/GenBank/DDBJ databases">
        <authorList>
            <person name="Peterson S.W."/>
        </authorList>
    </citation>
    <scope>NUCLEOTIDE SEQUENCE [LARGE SCALE GENOMIC DNA]</scope>
    <source>
        <strain evidence="8 9">ATCC BAA-909</strain>
    </source>
</reference>
<dbReference type="OrthoDB" id="9794394at2"/>
<dbReference type="InterPro" id="IPR050536">
    <property type="entry name" value="DtxR_MntR_Metal-Reg"/>
</dbReference>
<accession>A0A1T4NLN7</accession>
<dbReference type="Gene3D" id="1.10.60.10">
    <property type="entry name" value="Iron dependent repressor, metal binding and dimerisation domain"/>
    <property type="match status" value="1"/>
</dbReference>
<dbReference type="SMART" id="SM00529">
    <property type="entry name" value="HTH_DTXR"/>
    <property type="match status" value="1"/>
</dbReference>
<keyword evidence="5" id="KW-0804">Transcription</keyword>
<sequence length="120" mass="13602">MYESGEDYLEAILRLQLENGFVRSVDVANKLAVSRPSVSRAMGLLEKDGYIEFTLGNTIKLTEKGQLKAEDVYGRHKLLTVFLQKITGLSEEQCEENACRVEHQIDVDVVNGIKKWVEEN</sequence>
<dbReference type="PANTHER" id="PTHR33238:SF7">
    <property type="entry name" value="IRON-DEPENDENT TRANSCRIPTIONAL REGULATOR"/>
    <property type="match status" value="1"/>
</dbReference>
<feature type="domain" description="HTH dtxR-type" evidence="7">
    <location>
        <begin position="1"/>
        <end position="62"/>
    </location>
</feature>
<dbReference type="GO" id="GO:0003677">
    <property type="term" value="F:DNA binding"/>
    <property type="evidence" value="ECO:0007669"/>
    <property type="project" value="UniProtKB-KW"/>
</dbReference>
<dbReference type="InterPro" id="IPR001367">
    <property type="entry name" value="Fe_dep_repressor"/>
</dbReference>
<dbReference type="Proteomes" id="UP000190395">
    <property type="component" value="Unassembled WGS sequence"/>
</dbReference>
<evidence type="ECO:0000259" key="7">
    <source>
        <dbReference type="PROSITE" id="PS50944"/>
    </source>
</evidence>
<evidence type="ECO:0000256" key="4">
    <source>
        <dbReference type="ARBA" id="ARBA00023125"/>
    </source>
</evidence>
<dbReference type="Gene3D" id="1.10.10.10">
    <property type="entry name" value="Winged helix-like DNA-binding domain superfamily/Winged helix DNA-binding domain"/>
    <property type="match status" value="1"/>
</dbReference>
<organism evidence="8 9">
    <name type="scientific">Treponema berlinense</name>
    <dbReference type="NCBI Taxonomy" id="225004"/>
    <lineage>
        <taxon>Bacteria</taxon>
        <taxon>Pseudomonadati</taxon>
        <taxon>Spirochaetota</taxon>
        <taxon>Spirochaetia</taxon>
        <taxon>Spirochaetales</taxon>
        <taxon>Treponemataceae</taxon>
        <taxon>Treponema</taxon>
    </lineage>
</organism>
<keyword evidence="4" id="KW-0238">DNA-binding</keyword>
<dbReference type="GO" id="GO:0046914">
    <property type="term" value="F:transition metal ion binding"/>
    <property type="evidence" value="ECO:0007669"/>
    <property type="project" value="InterPro"/>
</dbReference>
<dbReference type="InterPro" id="IPR036421">
    <property type="entry name" value="Fe_dep_repressor_sf"/>
</dbReference>
<keyword evidence="3" id="KW-0805">Transcription regulation</keyword>
<gene>
    <name evidence="8" type="ORF">SAMN02745152_01265</name>
</gene>
<dbReference type="InterPro" id="IPR036390">
    <property type="entry name" value="WH_DNA-bd_sf"/>
</dbReference>
<comment type="similarity">
    <text evidence="1">Belongs to the DtxR/MntR family.</text>
</comment>
<dbReference type="PROSITE" id="PS50944">
    <property type="entry name" value="HTH_DTXR"/>
    <property type="match status" value="1"/>
</dbReference>
<dbReference type="Pfam" id="PF01325">
    <property type="entry name" value="Fe_dep_repress"/>
    <property type="match status" value="1"/>
</dbReference>
<keyword evidence="9" id="KW-1185">Reference proteome</keyword>
<dbReference type="AlphaFoldDB" id="A0A1T4NLN7"/>
<evidence type="ECO:0000313" key="9">
    <source>
        <dbReference type="Proteomes" id="UP000190395"/>
    </source>
</evidence>
<dbReference type="InterPro" id="IPR036388">
    <property type="entry name" value="WH-like_DNA-bd_sf"/>
</dbReference>
<dbReference type="GeneID" id="303367507"/>
<dbReference type="GO" id="GO:0046983">
    <property type="term" value="F:protein dimerization activity"/>
    <property type="evidence" value="ECO:0007669"/>
    <property type="project" value="InterPro"/>
</dbReference>
<evidence type="ECO:0000256" key="6">
    <source>
        <dbReference type="ARBA" id="ARBA00025185"/>
    </source>
</evidence>
<evidence type="ECO:0000256" key="3">
    <source>
        <dbReference type="ARBA" id="ARBA00023015"/>
    </source>
</evidence>
<dbReference type="STRING" id="225004.SAMN02745152_01265"/>
<dbReference type="RefSeq" id="WP_078931007.1">
    <property type="nucleotide sequence ID" value="NZ_CAMCOW010000015.1"/>
</dbReference>
<evidence type="ECO:0000256" key="5">
    <source>
        <dbReference type="ARBA" id="ARBA00023163"/>
    </source>
</evidence>
<evidence type="ECO:0000313" key="8">
    <source>
        <dbReference type="EMBL" id="SJZ80015.1"/>
    </source>
</evidence>
<name>A0A1T4NLN7_9SPIR</name>
<evidence type="ECO:0000256" key="1">
    <source>
        <dbReference type="ARBA" id="ARBA00007871"/>
    </source>
</evidence>
<dbReference type="InterPro" id="IPR022687">
    <property type="entry name" value="HTH_DTXR"/>
</dbReference>
<dbReference type="Pfam" id="PF02742">
    <property type="entry name" value="Fe_dep_repr_C"/>
    <property type="match status" value="1"/>
</dbReference>